<evidence type="ECO:0000259" key="1">
    <source>
        <dbReference type="Pfam" id="PF16099"/>
    </source>
</evidence>
<evidence type="ECO:0000313" key="2">
    <source>
        <dbReference type="EMBL" id="CAJ0594004.1"/>
    </source>
</evidence>
<dbReference type="Pfam" id="PF16099">
    <property type="entry name" value="RMI1_C"/>
    <property type="match status" value="1"/>
</dbReference>
<dbReference type="GO" id="GO:0000166">
    <property type="term" value="F:nucleotide binding"/>
    <property type="evidence" value="ECO:0007669"/>
    <property type="project" value="InterPro"/>
</dbReference>
<sequence length="114" mass="12922">MQTSGVCRIRGELSAKHGAWSLNVEITDESVESQHCVVANLLLENLLGFTVKQCEKLSREKNIRELSQCKERAMEVMKSFQRLDLVFSLEVHPEKAKLPAIVKVCSLYEAFLTI</sequence>
<dbReference type="Proteomes" id="UP001176961">
    <property type="component" value="Unassembled WGS sequence"/>
</dbReference>
<dbReference type="InterPro" id="IPR032199">
    <property type="entry name" value="RMI1_C"/>
</dbReference>
<protein>
    <recommendedName>
        <fullName evidence="1">RecQ-mediated genome instability protein 1 C-terminal OB-fold domain-containing protein</fullName>
    </recommendedName>
</protein>
<dbReference type="Gene3D" id="6.10.140.770">
    <property type="match status" value="1"/>
</dbReference>
<name>A0AA36LYN2_CYLNA</name>
<gene>
    <name evidence="2" type="ORF">CYNAS_LOCUS5987</name>
</gene>
<dbReference type="EMBL" id="CATQJL010000112">
    <property type="protein sequence ID" value="CAJ0594004.1"/>
    <property type="molecule type" value="Genomic_DNA"/>
</dbReference>
<evidence type="ECO:0000313" key="3">
    <source>
        <dbReference type="Proteomes" id="UP001176961"/>
    </source>
</evidence>
<organism evidence="2 3">
    <name type="scientific">Cylicocyclus nassatus</name>
    <name type="common">Nematode worm</name>
    <dbReference type="NCBI Taxonomy" id="53992"/>
    <lineage>
        <taxon>Eukaryota</taxon>
        <taxon>Metazoa</taxon>
        <taxon>Ecdysozoa</taxon>
        <taxon>Nematoda</taxon>
        <taxon>Chromadorea</taxon>
        <taxon>Rhabditida</taxon>
        <taxon>Rhabditina</taxon>
        <taxon>Rhabditomorpha</taxon>
        <taxon>Strongyloidea</taxon>
        <taxon>Strongylidae</taxon>
        <taxon>Cylicocyclus</taxon>
    </lineage>
</organism>
<accession>A0AA36LYN2</accession>
<reference evidence="2" key="1">
    <citation type="submission" date="2023-07" db="EMBL/GenBank/DDBJ databases">
        <authorList>
            <consortium name="CYATHOMIX"/>
        </authorList>
    </citation>
    <scope>NUCLEOTIDE SEQUENCE</scope>
    <source>
        <strain evidence="2">N/A</strain>
    </source>
</reference>
<proteinExistence type="predicted"/>
<dbReference type="AlphaFoldDB" id="A0AA36LYN2"/>
<comment type="caution">
    <text evidence="2">The sequence shown here is derived from an EMBL/GenBank/DDBJ whole genome shotgun (WGS) entry which is preliminary data.</text>
</comment>
<feature type="domain" description="RecQ-mediated genome instability protein 1 C-terminal OB-fold" evidence="1">
    <location>
        <begin position="8"/>
        <end position="96"/>
    </location>
</feature>
<keyword evidence="3" id="KW-1185">Reference proteome</keyword>